<feature type="non-terminal residue" evidence="1">
    <location>
        <position position="1"/>
    </location>
</feature>
<dbReference type="EMBL" id="UINC01172322">
    <property type="protein sequence ID" value="SVD77340.1"/>
    <property type="molecule type" value="Genomic_DNA"/>
</dbReference>
<name>A0A382Y2I8_9ZZZZ</name>
<protein>
    <submittedName>
        <fullName evidence="1">Uncharacterized protein</fullName>
    </submittedName>
</protein>
<sequence length="113" mass="12852">QAAENTTLAVKLEKQTKNNASRLRAVCDLQGLSSALCAKAFKTFIRFVKNHRDYKVALPWDTLMFIDGTQIARVNFALNSSSQSTYLSTYLYIDANSNDQQFSNFLQKFRSKN</sequence>
<proteinExistence type="predicted"/>
<dbReference type="AlphaFoldDB" id="A0A382Y2I8"/>
<accession>A0A382Y2I8</accession>
<gene>
    <name evidence="1" type="ORF">METZ01_LOCUS430194</name>
</gene>
<reference evidence="1" key="1">
    <citation type="submission" date="2018-05" db="EMBL/GenBank/DDBJ databases">
        <authorList>
            <person name="Lanie J.A."/>
            <person name="Ng W.-L."/>
            <person name="Kazmierczak K.M."/>
            <person name="Andrzejewski T.M."/>
            <person name="Davidsen T.M."/>
            <person name="Wayne K.J."/>
            <person name="Tettelin H."/>
            <person name="Glass J.I."/>
            <person name="Rusch D."/>
            <person name="Podicherti R."/>
            <person name="Tsui H.-C.T."/>
            <person name="Winkler M.E."/>
        </authorList>
    </citation>
    <scope>NUCLEOTIDE SEQUENCE</scope>
</reference>
<organism evidence="1">
    <name type="scientific">marine metagenome</name>
    <dbReference type="NCBI Taxonomy" id="408172"/>
    <lineage>
        <taxon>unclassified sequences</taxon>
        <taxon>metagenomes</taxon>
        <taxon>ecological metagenomes</taxon>
    </lineage>
</organism>
<evidence type="ECO:0000313" key="1">
    <source>
        <dbReference type="EMBL" id="SVD77340.1"/>
    </source>
</evidence>